<name>A0ABX2YFD7_9BACT</name>
<feature type="transmembrane region" description="Helical" evidence="1">
    <location>
        <begin position="23"/>
        <end position="44"/>
    </location>
</feature>
<keyword evidence="3" id="KW-1185">Reference proteome</keyword>
<dbReference type="PANTHER" id="PTHR34980:SF2">
    <property type="entry name" value="INNER MEMBRANE PROTEIN YHAH-RELATED"/>
    <property type="match status" value="1"/>
</dbReference>
<dbReference type="EMBL" id="LDIR01000003">
    <property type="protein sequence ID" value="OCL90846.1"/>
    <property type="molecule type" value="Genomic_DNA"/>
</dbReference>
<reference evidence="2 3" key="1">
    <citation type="submission" date="2015-05" db="EMBL/GenBank/DDBJ databases">
        <authorList>
            <person name="Rovetto F."/>
            <person name="Cocolin L."/>
            <person name="Illeghems K."/>
            <person name="Van Nieuwerburgh F."/>
            <person name="Houf K."/>
        </authorList>
    </citation>
    <scope>NUCLEOTIDE SEQUENCE [LARGE SCALE GENOMIC DNA]</scope>
    <source>
        <strain evidence="2 3">117434</strain>
    </source>
</reference>
<dbReference type="RefSeq" id="WP_066179507.1">
    <property type="nucleotide sequence ID" value="NZ_LDIR01000003.1"/>
</dbReference>
<accession>A0ABX2YFD7</accession>
<keyword evidence="1" id="KW-0812">Transmembrane</keyword>
<dbReference type="Pfam" id="PF05656">
    <property type="entry name" value="DUF805"/>
    <property type="match status" value="1"/>
</dbReference>
<feature type="transmembrane region" description="Helical" evidence="1">
    <location>
        <begin position="56"/>
        <end position="76"/>
    </location>
</feature>
<proteinExistence type="predicted"/>
<evidence type="ECO:0000313" key="2">
    <source>
        <dbReference type="EMBL" id="OCL90846.1"/>
    </source>
</evidence>
<keyword evidence="1" id="KW-1133">Transmembrane helix</keyword>
<evidence type="ECO:0000313" key="3">
    <source>
        <dbReference type="Proteomes" id="UP000093159"/>
    </source>
</evidence>
<comment type="caution">
    <text evidence="2">The sequence shown here is derived from an EMBL/GenBank/DDBJ whole genome shotgun (WGS) entry which is preliminary data.</text>
</comment>
<dbReference type="Proteomes" id="UP000093159">
    <property type="component" value="Unassembled WGS sequence"/>
</dbReference>
<protein>
    <submittedName>
        <fullName evidence="2">Inner membrane protein YhaI</fullName>
    </submittedName>
</protein>
<organism evidence="2 3">
    <name type="scientific">Arcobacter porcinus</name>
    <dbReference type="NCBI Taxonomy" id="1935204"/>
    <lineage>
        <taxon>Bacteria</taxon>
        <taxon>Pseudomonadati</taxon>
        <taxon>Campylobacterota</taxon>
        <taxon>Epsilonproteobacteria</taxon>
        <taxon>Campylobacterales</taxon>
        <taxon>Arcobacteraceae</taxon>
        <taxon>Arcobacter</taxon>
    </lineage>
</organism>
<gene>
    <name evidence="2" type="primary">yhaI</name>
    <name evidence="2" type="ORF">AAX28_01665</name>
</gene>
<feature type="transmembrane region" description="Helical" evidence="1">
    <location>
        <begin position="88"/>
        <end position="110"/>
    </location>
</feature>
<dbReference type="InterPro" id="IPR008523">
    <property type="entry name" value="DUF805"/>
</dbReference>
<evidence type="ECO:0000256" key="1">
    <source>
        <dbReference type="SAM" id="Phobius"/>
    </source>
</evidence>
<dbReference type="PANTHER" id="PTHR34980">
    <property type="entry name" value="INNER MEMBRANE PROTEIN-RELATED-RELATED"/>
    <property type="match status" value="1"/>
</dbReference>
<keyword evidence="1" id="KW-0472">Membrane</keyword>
<sequence length="126" mass="14605">MNHYINVLKKYATFSGRATRSEYWYFVLIYSIIYTILMCIDLAVGTFSQELMDKGTFLGFLSTAYSLVLFLPSLAVTVRRLHDINKSGWWVLFILVPIIGFILLVVYLCTNSKVDNKLIKVKHQNR</sequence>